<dbReference type="InterPro" id="IPR001029">
    <property type="entry name" value="Flagellin_N"/>
</dbReference>
<reference evidence="4" key="1">
    <citation type="submission" date="2019-08" db="EMBL/GenBank/DDBJ databases">
        <authorList>
            <person name="Kucharzyk K."/>
            <person name="Murdoch R.W."/>
            <person name="Higgins S."/>
            <person name="Loffler F."/>
        </authorList>
    </citation>
    <scope>NUCLEOTIDE SEQUENCE</scope>
</reference>
<dbReference type="Gene3D" id="1.20.1330.10">
    <property type="entry name" value="f41 fragment of flagellin, N-terminal domain"/>
    <property type="match status" value="1"/>
</dbReference>
<keyword evidence="4" id="KW-0282">Flagellum</keyword>
<dbReference type="EMBL" id="VSSQ01026439">
    <property type="protein sequence ID" value="MPM75156.1"/>
    <property type="molecule type" value="Genomic_DNA"/>
</dbReference>
<dbReference type="Pfam" id="PF00700">
    <property type="entry name" value="Flagellin_C"/>
    <property type="match status" value="1"/>
</dbReference>
<dbReference type="AlphaFoldDB" id="A0A645CDU8"/>
<dbReference type="SUPFAM" id="SSF64518">
    <property type="entry name" value="Phase 1 flagellin"/>
    <property type="match status" value="1"/>
</dbReference>
<dbReference type="Pfam" id="PF00669">
    <property type="entry name" value="Flagellin_N"/>
    <property type="match status" value="1"/>
</dbReference>
<dbReference type="GO" id="GO:0009288">
    <property type="term" value="C:bacterial-type flagellum"/>
    <property type="evidence" value="ECO:0007669"/>
    <property type="project" value="InterPro"/>
</dbReference>
<evidence type="ECO:0000259" key="3">
    <source>
        <dbReference type="Pfam" id="PF00700"/>
    </source>
</evidence>
<dbReference type="PANTHER" id="PTHR42792:SF2">
    <property type="entry name" value="FLAGELLIN"/>
    <property type="match status" value="1"/>
</dbReference>
<name>A0A645CDU8_9ZZZZ</name>
<protein>
    <submittedName>
        <fullName evidence="4">Flagellin</fullName>
    </submittedName>
</protein>
<dbReference type="PANTHER" id="PTHR42792">
    <property type="entry name" value="FLAGELLIN"/>
    <property type="match status" value="1"/>
</dbReference>
<evidence type="ECO:0000259" key="2">
    <source>
        <dbReference type="Pfam" id="PF00669"/>
    </source>
</evidence>
<gene>
    <name evidence="4" type="primary">hag_7</name>
    <name evidence="4" type="ORF">SDC9_122147</name>
</gene>
<proteinExistence type="predicted"/>
<keyword evidence="4" id="KW-0966">Cell projection</keyword>
<comment type="caution">
    <text evidence="4">The sequence shown here is derived from an EMBL/GenBank/DDBJ whole genome shotgun (WGS) entry which is preliminary data.</text>
</comment>
<keyword evidence="4" id="KW-0969">Cilium</keyword>
<feature type="domain" description="Flagellin N-terminal" evidence="2">
    <location>
        <begin position="3"/>
        <end position="137"/>
    </location>
</feature>
<keyword evidence="1" id="KW-0975">Bacterial flagellum</keyword>
<dbReference type="InterPro" id="IPR042187">
    <property type="entry name" value="Flagellin_C_sub2"/>
</dbReference>
<dbReference type="InterPro" id="IPR001492">
    <property type="entry name" value="Flagellin"/>
</dbReference>
<dbReference type="Gene3D" id="6.10.10.10">
    <property type="entry name" value="Flagellar export chaperone, C-terminal domain"/>
    <property type="match status" value="1"/>
</dbReference>
<dbReference type="PRINTS" id="PR00207">
    <property type="entry name" value="FLAGELLIN"/>
</dbReference>
<evidence type="ECO:0000313" key="4">
    <source>
        <dbReference type="EMBL" id="MPM75156.1"/>
    </source>
</evidence>
<feature type="domain" description="Flagellin C-terminal" evidence="3">
    <location>
        <begin position="187"/>
        <end position="271"/>
    </location>
</feature>
<evidence type="ECO:0000256" key="1">
    <source>
        <dbReference type="ARBA" id="ARBA00023143"/>
    </source>
</evidence>
<dbReference type="InterPro" id="IPR046358">
    <property type="entry name" value="Flagellin_C"/>
</dbReference>
<dbReference type="GO" id="GO:0005198">
    <property type="term" value="F:structural molecule activity"/>
    <property type="evidence" value="ECO:0007669"/>
    <property type="project" value="InterPro"/>
</dbReference>
<organism evidence="4">
    <name type="scientific">bioreactor metagenome</name>
    <dbReference type="NCBI Taxonomy" id="1076179"/>
    <lineage>
        <taxon>unclassified sequences</taxon>
        <taxon>metagenomes</taxon>
        <taxon>ecological metagenomes</taxon>
    </lineage>
</organism>
<accession>A0A645CDU8</accession>
<sequence>MRIYHNLASMNLYRRYKDNLSAQSVANGRISSGLRVQTSKDDPNAMAESQKLKLQIRGLQMASRNMQDGISMLQTADGAMQNITDSLQRIRELMVQSGGATTPEDRAVIQNEVDQMLQHIDTVAENTETNGVKLLSKPSVEDPKTTNPIVQVGAMSDEKLEVPFLNLSSEGLGVDSVTTSDIDGSLTKLDNAINKIGEHRGKYAAISSRLETTYNNTYDMSIRIEGAEAELTGADIAYEMMEYTRASLLVDSGISLMAQTNKFPQDILRILENVKSR</sequence>